<accession>A0ABS2DAP6</accession>
<name>A0ABS2DAP6_9SPHN</name>
<dbReference type="RefSeq" id="WP_204200113.1">
    <property type="nucleotide sequence ID" value="NZ_JAFEMC010000005.1"/>
</dbReference>
<comment type="caution">
    <text evidence="1">The sequence shown here is derived from an EMBL/GenBank/DDBJ whole genome shotgun (WGS) entry which is preliminary data.</text>
</comment>
<organism evidence="1 2">
    <name type="scientific">Sphingomonas longa</name>
    <dbReference type="NCBI Taxonomy" id="2778730"/>
    <lineage>
        <taxon>Bacteria</taxon>
        <taxon>Pseudomonadati</taxon>
        <taxon>Pseudomonadota</taxon>
        <taxon>Alphaproteobacteria</taxon>
        <taxon>Sphingomonadales</taxon>
        <taxon>Sphingomonadaceae</taxon>
        <taxon>Sphingomonas</taxon>
    </lineage>
</organism>
<keyword evidence="2" id="KW-1185">Reference proteome</keyword>
<dbReference type="EMBL" id="JAFEMC010000005">
    <property type="protein sequence ID" value="MBM6578016.1"/>
    <property type="molecule type" value="Genomic_DNA"/>
</dbReference>
<reference evidence="1 2" key="1">
    <citation type="submission" date="2020-12" db="EMBL/GenBank/DDBJ databases">
        <title>Sphingomonas sp.</title>
        <authorList>
            <person name="Kim M.K."/>
        </authorList>
    </citation>
    <scope>NUCLEOTIDE SEQUENCE [LARGE SCALE GENOMIC DNA]</scope>
    <source>
        <strain evidence="1 2">BT552</strain>
    </source>
</reference>
<sequence>MSVPLRARRWHRARPGSVLRQRRLDLVGRDAERAGQTAYRRAAFRQFAHAGDIHDRRVGPRITLFADDILATGRPVPLRRRLVRIARGRLLLLLPAFDPRLLASAQVGIAAGGTRLGLLCGKGGAILGAFLPRLCAFGRPILGAGVGADAEAARRRCAPALVHLAPDLVEPVVRVR</sequence>
<protein>
    <submittedName>
        <fullName evidence="1">Uncharacterized protein</fullName>
    </submittedName>
</protein>
<evidence type="ECO:0000313" key="2">
    <source>
        <dbReference type="Proteomes" id="UP000763641"/>
    </source>
</evidence>
<proteinExistence type="predicted"/>
<dbReference type="Proteomes" id="UP000763641">
    <property type="component" value="Unassembled WGS sequence"/>
</dbReference>
<evidence type="ECO:0000313" key="1">
    <source>
        <dbReference type="EMBL" id="MBM6578016.1"/>
    </source>
</evidence>
<gene>
    <name evidence="1" type="ORF">ILT43_16665</name>
</gene>